<organism evidence="2 3">
    <name type="scientific">Mytilus edulis</name>
    <name type="common">Blue mussel</name>
    <dbReference type="NCBI Taxonomy" id="6550"/>
    <lineage>
        <taxon>Eukaryota</taxon>
        <taxon>Metazoa</taxon>
        <taxon>Spiralia</taxon>
        <taxon>Lophotrochozoa</taxon>
        <taxon>Mollusca</taxon>
        <taxon>Bivalvia</taxon>
        <taxon>Autobranchia</taxon>
        <taxon>Pteriomorphia</taxon>
        <taxon>Mytilida</taxon>
        <taxon>Mytiloidea</taxon>
        <taxon>Mytilidae</taxon>
        <taxon>Mytilinae</taxon>
        <taxon>Mytilus</taxon>
    </lineage>
</organism>
<evidence type="ECO:0000256" key="1">
    <source>
        <dbReference type="SAM" id="MobiDB-lite"/>
    </source>
</evidence>
<feature type="region of interest" description="Disordered" evidence="1">
    <location>
        <begin position="1"/>
        <end position="38"/>
    </location>
</feature>
<protein>
    <submittedName>
        <fullName evidence="2">FAM92</fullName>
    </submittedName>
</protein>
<proteinExistence type="predicted"/>
<dbReference type="Proteomes" id="UP000683360">
    <property type="component" value="Unassembled WGS sequence"/>
</dbReference>
<dbReference type="SUPFAM" id="SSF103657">
    <property type="entry name" value="BAR/IMD domain-like"/>
    <property type="match status" value="1"/>
</dbReference>
<dbReference type="GO" id="GO:0035869">
    <property type="term" value="C:ciliary transition zone"/>
    <property type="evidence" value="ECO:0007669"/>
    <property type="project" value="TreeGrafter"/>
</dbReference>
<gene>
    <name evidence="2" type="ORF">MEDL_45454</name>
</gene>
<dbReference type="Pfam" id="PF06730">
    <property type="entry name" value="FAM92"/>
    <property type="match status" value="1"/>
</dbReference>
<name>A0A8S3TMB3_MYTED</name>
<dbReference type="PANTHER" id="PTHR21223">
    <property type="entry name" value="CBY1-INTERACTING BAR DOMAIN-CONTAINING PROTEIN HOMOLOG"/>
    <property type="match status" value="1"/>
</dbReference>
<keyword evidence="3" id="KW-1185">Reference proteome</keyword>
<accession>A0A8S3TMB3</accession>
<dbReference type="InterPro" id="IPR009602">
    <property type="entry name" value="CBAR/FAM92"/>
</dbReference>
<feature type="compositionally biased region" description="Polar residues" evidence="1">
    <location>
        <begin position="1"/>
        <end position="17"/>
    </location>
</feature>
<dbReference type="Gene3D" id="1.20.1270.60">
    <property type="entry name" value="Arfaptin homology (AH) domain/BAR domain"/>
    <property type="match status" value="1"/>
</dbReference>
<evidence type="ECO:0000313" key="3">
    <source>
        <dbReference type="Proteomes" id="UP000683360"/>
    </source>
</evidence>
<evidence type="ECO:0000313" key="2">
    <source>
        <dbReference type="EMBL" id="CAG2232778.1"/>
    </source>
</evidence>
<dbReference type="PANTHER" id="PTHR21223:SF2">
    <property type="entry name" value="CBY1-INTERACTING BAR DOMAIN-CONTAINING PROTEIN HOMOLOG"/>
    <property type="match status" value="1"/>
</dbReference>
<dbReference type="InterPro" id="IPR027267">
    <property type="entry name" value="AH/BAR_dom_sf"/>
</dbReference>
<comment type="caution">
    <text evidence="2">The sequence shown here is derived from an EMBL/GenBank/DDBJ whole genome shotgun (WGS) entry which is preliminary data.</text>
</comment>
<sequence length="375" mass="42090">MSQGGSMPRGNESQAKFCQSRKAARQRDKGKVSITRKAARQRQRYKHVKLLDRETKVSITRDLLAKQLQEYANSENISHCTKAGLSLCAQNMSAIQDYREAEVCAQNMSAIQDYREAEVCAQNLSAVQDYREAEVCAQNLSAIQDYNEAEVCAQNMSAIQDFSEAEVCAQNLSAIQDYCEAEVCAQNMSAIQDYGEAEVCAQNMSAIQDYREAEIKRLEAKVVHPMSGYGDICKKKKKDISTELGNIKKEQKTLQQLDKVRTKSPGDQHQIAETEVKKANTDSEMGGKALEEQMVVFEKQRLGDLKNSLADFINIEMIFHARALEYYARCFENIVMIDEDRDLQEFKRKLQSSKGMHADFGQTLGGFTGGSSTGE</sequence>
<dbReference type="AlphaFoldDB" id="A0A8S3TMB3"/>
<reference evidence="2" key="1">
    <citation type="submission" date="2021-03" db="EMBL/GenBank/DDBJ databases">
        <authorList>
            <person name="Bekaert M."/>
        </authorList>
    </citation>
    <scope>NUCLEOTIDE SEQUENCE</scope>
</reference>
<dbReference type="GO" id="GO:0036064">
    <property type="term" value="C:ciliary basal body"/>
    <property type="evidence" value="ECO:0007669"/>
    <property type="project" value="TreeGrafter"/>
</dbReference>
<dbReference type="GO" id="GO:0060271">
    <property type="term" value="P:cilium assembly"/>
    <property type="evidence" value="ECO:0007669"/>
    <property type="project" value="TreeGrafter"/>
</dbReference>
<dbReference type="EMBL" id="CAJPWZ010002189">
    <property type="protein sequence ID" value="CAG2232778.1"/>
    <property type="molecule type" value="Genomic_DNA"/>
</dbReference>
<dbReference type="OrthoDB" id="60621at2759"/>